<dbReference type="NCBIfam" id="TIGR01313">
    <property type="entry name" value="therm_gnt_kin"/>
    <property type="match status" value="1"/>
</dbReference>
<dbReference type="PANTHER" id="PTHR43442:SF3">
    <property type="entry name" value="GLUCONOKINASE-RELATED"/>
    <property type="match status" value="1"/>
</dbReference>
<dbReference type="GO" id="GO:0005975">
    <property type="term" value="P:carbohydrate metabolic process"/>
    <property type="evidence" value="ECO:0007669"/>
    <property type="project" value="InterPro"/>
</dbReference>
<dbReference type="Pfam" id="PF01202">
    <property type="entry name" value="SKI"/>
    <property type="match status" value="1"/>
</dbReference>
<keyword evidence="9" id="KW-0472">Membrane</keyword>
<protein>
    <recommendedName>
        <fullName evidence="8">Gluconokinase</fullName>
        <ecNumber evidence="8">2.7.1.12</ecNumber>
    </recommendedName>
</protein>
<dbReference type="OrthoDB" id="275177at2759"/>
<accession>A0A8S1GW74</accession>
<reference evidence="10" key="1">
    <citation type="submission" date="2020-10" db="EMBL/GenBank/DDBJ databases">
        <authorList>
            <person name="Kikuchi T."/>
        </authorList>
    </citation>
    <scope>NUCLEOTIDE SEQUENCE</scope>
    <source>
        <strain evidence="10">NKZ352</strain>
    </source>
</reference>
<keyword evidence="5 8" id="KW-0418">Kinase</keyword>
<evidence type="ECO:0000256" key="7">
    <source>
        <dbReference type="ARBA" id="ARBA00048090"/>
    </source>
</evidence>
<comment type="similarity">
    <text evidence="2 8">Belongs to the gluconokinase GntK/GntV family.</text>
</comment>
<dbReference type="AlphaFoldDB" id="A0A8S1GW74"/>
<dbReference type="GO" id="GO:0046316">
    <property type="term" value="F:gluconokinase activity"/>
    <property type="evidence" value="ECO:0007669"/>
    <property type="project" value="UniProtKB-EC"/>
</dbReference>
<keyword evidence="9" id="KW-1133">Transmembrane helix</keyword>
<evidence type="ECO:0000313" key="11">
    <source>
        <dbReference type="Proteomes" id="UP000835052"/>
    </source>
</evidence>
<keyword evidence="11" id="KW-1185">Reference proteome</keyword>
<evidence type="ECO:0000256" key="8">
    <source>
        <dbReference type="RuleBase" id="RU363066"/>
    </source>
</evidence>
<evidence type="ECO:0000256" key="2">
    <source>
        <dbReference type="ARBA" id="ARBA00008420"/>
    </source>
</evidence>
<evidence type="ECO:0000313" key="10">
    <source>
        <dbReference type="EMBL" id="CAD6186978.1"/>
    </source>
</evidence>
<evidence type="ECO:0000256" key="3">
    <source>
        <dbReference type="ARBA" id="ARBA00022679"/>
    </source>
</evidence>
<dbReference type="GO" id="GO:0005737">
    <property type="term" value="C:cytoplasm"/>
    <property type="evidence" value="ECO:0007669"/>
    <property type="project" value="TreeGrafter"/>
</dbReference>
<evidence type="ECO:0000256" key="9">
    <source>
        <dbReference type="SAM" id="Phobius"/>
    </source>
</evidence>
<comment type="pathway">
    <text evidence="1 8">Carbohydrate acid metabolism; D-gluconate degradation.</text>
</comment>
<sequence>MEEEQKDVEKKPFSFFTGLQYATTGAATLLFLRSGNRFLTHAQRGKTITAAVCCLYLSVANEMGWLPFNYFVKERISIKEQPTKSFCTQLASPSESKTIAEQVLRKDCFECRVIGTGSCTFIGTFILYNTWTSDYYIKRPYVRAALKSFAAVAFYGAAARWFYLPPFTNLKEMMIKPEIIYVMGVSGAGKSTVAEHLAEKISWTFIDGDNFHSRANIEKMKNGIPLQDEDRWPWLENIRVHALENSKLVIACSSLKKKYRELLAKDLQAVFVFLDVTRTELEMRMTKRTGHFMPCSMLDSQLATLEYPRADEKNVVVVKIADLSIDGIVTQICRSLDC</sequence>
<feature type="transmembrane region" description="Helical" evidence="9">
    <location>
        <begin position="12"/>
        <end position="32"/>
    </location>
</feature>
<dbReference type="GO" id="GO:0005524">
    <property type="term" value="F:ATP binding"/>
    <property type="evidence" value="ECO:0007669"/>
    <property type="project" value="UniProtKB-KW"/>
</dbReference>
<dbReference type="Gene3D" id="3.40.50.300">
    <property type="entry name" value="P-loop containing nucleotide triphosphate hydrolases"/>
    <property type="match status" value="1"/>
</dbReference>
<evidence type="ECO:0000256" key="1">
    <source>
        <dbReference type="ARBA" id="ARBA00004875"/>
    </source>
</evidence>
<dbReference type="SUPFAM" id="SSF52540">
    <property type="entry name" value="P-loop containing nucleoside triphosphate hydrolases"/>
    <property type="match status" value="1"/>
</dbReference>
<dbReference type="FunFam" id="3.40.50.300:FF:000522">
    <property type="entry name" value="Gluconokinase"/>
    <property type="match status" value="1"/>
</dbReference>
<comment type="catalytic activity">
    <reaction evidence="7 8">
        <text>D-gluconate + ATP = 6-phospho-D-gluconate + ADP + H(+)</text>
        <dbReference type="Rhea" id="RHEA:19433"/>
        <dbReference type="ChEBI" id="CHEBI:15378"/>
        <dbReference type="ChEBI" id="CHEBI:18391"/>
        <dbReference type="ChEBI" id="CHEBI:30616"/>
        <dbReference type="ChEBI" id="CHEBI:58759"/>
        <dbReference type="ChEBI" id="CHEBI:456216"/>
        <dbReference type="EC" id="2.7.1.12"/>
    </reaction>
</comment>
<dbReference type="CDD" id="cd02021">
    <property type="entry name" value="GntK"/>
    <property type="match status" value="1"/>
</dbReference>
<keyword evidence="9" id="KW-0812">Transmembrane</keyword>
<feature type="transmembrane region" description="Helical" evidence="9">
    <location>
        <begin position="144"/>
        <end position="163"/>
    </location>
</feature>
<evidence type="ECO:0000256" key="6">
    <source>
        <dbReference type="ARBA" id="ARBA00022840"/>
    </source>
</evidence>
<dbReference type="EMBL" id="CAJGYM010000005">
    <property type="protein sequence ID" value="CAD6186978.1"/>
    <property type="molecule type" value="Genomic_DNA"/>
</dbReference>
<evidence type="ECO:0000256" key="4">
    <source>
        <dbReference type="ARBA" id="ARBA00022741"/>
    </source>
</evidence>
<dbReference type="Proteomes" id="UP000835052">
    <property type="component" value="Unassembled WGS sequence"/>
</dbReference>
<keyword evidence="6 8" id="KW-0067">ATP-binding</keyword>
<proteinExistence type="inferred from homology"/>
<dbReference type="PANTHER" id="PTHR43442">
    <property type="entry name" value="GLUCONOKINASE-RELATED"/>
    <property type="match status" value="1"/>
</dbReference>
<keyword evidence="3 8" id="KW-0808">Transferase</keyword>
<dbReference type="InterPro" id="IPR027417">
    <property type="entry name" value="P-loop_NTPase"/>
</dbReference>
<comment type="caution">
    <text evidence="10">The sequence shown here is derived from an EMBL/GenBank/DDBJ whole genome shotgun (WGS) entry which is preliminary data.</text>
</comment>
<dbReference type="InterPro" id="IPR031322">
    <property type="entry name" value="Shikimate/glucono_kinase"/>
</dbReference>
<dbReference type="EC" id="2.7.1.12" evidence="8"/>
<keyword evidence="4 8" id="KW-0547">Nucleotide-binding</keyword>
<gene>
    <name evidence="10" type="ORF">CAUJ_LOCUS2897</name>
</gene>
<organism evidence="10 11">
    <name type="scientific">Caenorhabditis auriculariae</name>
    <dbReference type="NCBI Taxonomy" id="2777116"/>
    <lineage>
        <taxon>Eukaryota</taxon>
        <taxon>Metazoa</taxon>
        <taxon>Ecdysozoa</taxon>
        <taxon>Nematoda</taxon>
        <taxon>Chromadorea</taxon>
        <taxon>Rhabditida</taxon>
        <taxon>Rhabditina</taxon>
        <taxon>Rhabditomorpha</taxon>
        <taxon>Rhabditoidea</taxon>
        <taxon>Rhabditidae</taxon>
        <taxon>Peloderinae</taxon>
        <taxon>Caenorhabditis</taxon>
    </lineage>
</organism>
<evidence type="ECO:0000256" key="5">
    <source>
        <dbReference type="ARBA" id="ARBA00022777"/>
    </source>
</evidence>
<name>A0A8S1GW74_9PELO</name>
<dbReference type="InterPro" id="IPR006001">
    <property type="entry name" value="Therm_gnt_kin"/>
</dbReference>